<dbReference type="InterPro" id="IPR036890">
    <property type="entry name" value="HATPase_C_sf"/>
</dbReference>
<feature type="transmembrane region" description="Helical" evidence="15">
    <location>
        <begin position="12"/>
        <end position="33"/>
    </location>
</feature>
<keyword evidence="14" id="KW-0175">Coiled coil</keyword>
<dbReference type="PROSITE" id="PS50885">
    <property type="entry name" value="HAMP"/>
    <property type="match status" value="1"/>
</dbReference>
<keyword evidence="12" id="KW-0902">Two-component regulatory system</keyword>
<keyword evidence="19" id="KW-1185">Reference proteome</keyword>
<keyword evidence="10" id="KW-0067">ATP-binding</keyword>
<dbReference type="PATRIC" id="fig|1195236.3.peg.997"/>
<evidence type="ECO:0000256" key="9">
    <source>
        <dbReference type="ARBA" id="ARBA00022777"/>
    </source>
</evidence>
<dbReference type="InterPro" id="IPR050398">
    <property type="entry name" value="HssS/ArlS-like"/>
</dbReference>
<protein>
    <recommendedName>
        <fullName evidence="3">histidine kinase</fullName>
        <ecNumber evidence="3">2.7.13.3</ecNumber>
    </recommendedName>
</protein>
<dbReference type="PROSITE" id="PS50109">
    <property type="entry name" value="HIS_KIN"/>
    <property type="match status" value="1"/>
</dbReference>
<comment type="catalytic activity">
    <reaction evidence="1">
        <text>ATP + protein L-histidine = ADP + protein N-phospho-L-histidine.</text>
        <dbReference type="EC" id="2.7.13.3"/>
    </reaction>
</comment>
<feature type="transmembrane region" description="Helical" evidence="15">
    <location>
        <begin position="168"/>
        <end position="187"/>
    </location>
</feature>
<accession>S0FSK1</accession>
<evidence type="ECO:0000259" key="16">
    <source>
        <dbReference type="PROSITE" id="PS50109"/>
    </source>
</evidence>
<evidence type="ECO:0000256" key="1">
    <source>
        <dbReference type="ARBA" id="ARBA00000085"/>
    </source>
</evidence>
<keyword evidence="11 15" id="KW-1133">Transmembrane helix</keyword>
<dbReference type="SUPFAM" id="SSF47384">
    <property type="entry name" value="Homodimeric domain of signal transducing histidine kinase"/>
    <property type="match status" value="1"/>
</dbReference>
<dbReference type="GO" id="GO:0005524">
    <property type="term" value="F:ATP binding"/>
    <property type="evidence" value="ECO:0007669"/>
    <property type="project" value="UniProtKB-KW"/>
</dbReference>
<dbReference type="Pfam" id="PF00672">
    <property type="entry name" value="HAMP"/>
    <property type="match status" value="1"/>
</dbReference>
<dbReference type="RefSeq" id="WP_004624219.1">
    <property type="nucleotide sequence ID" value="NZ_AORV01000021.1"/>
</dbReference>
<evidence type="ECO:0000256" key="8">
    <source>
        <dbReference type="ARBA" id="ARBA00022741"/>
    </source>
</evidence>
<proteinExistence type="predicted"/>
<evidence type="ECO:0000256" key="4">
    <source>
        <dbReference type="ARBA" id="ARBA00022475"/>
    </source>
</evidence>
<dbReference type="Proteomes" id="UP000014155">
    <property type="component" value="Unassembled WGS sequence"/>
</dbReference>
<feature type="coiled-coil region" evidence="14">
    <location>
        <begin position="223"/>
        <end position="250"/>
    </location>
</feature>
<dbReference type="SMART" id="SM00387">
    <property type="entry name" value="HATPase_c"/>
    <property type="match status" value="1"/>
</dbReference>
<keyword evidence="8" id="KW-0547">Nucleotide-binding</keyword>
<evidence type="ECO:0000256" key="15">
    <source>
        <dbReference type="SAM" id="Phobius"/>
    </source>
</evidence>
<evidence type="ECO:0000259" key="17">
    <source>
        <dbReference type="PROSITE" id="PS50885"/>
    </source>
</evidence>
<evidence type="ECO:0000256" key="11">
    <source>
        <dbReference type="ARBA" id="ARBA00022989"/>
    </source>
</evidence>
<dbReference type="STRING" id="1195236.CTER_0703"/>
<dbReference type="FunFam" id="3.30.565.10:FF:000006">
    <property type="entry name" value="Sensor histidine kinase WalK"/>
    <property type="match status" value="1"/>
</dbReference>
<dbReference type="Gene3D" id="3.30.565.10">
    <property type="entry name" value="Histidine kinase-like ATPase, C-terminal domain"/>
    <property type="match status" value="1"/>
</dbReference>
<evidence type="ECO:0000256" key="5">
    <source>
        <dbReference type="ARBA" id="ARBA00022553"/>
    </source>
</evidence>
<dbReference type="InterPro" id="IPR004358">
    <property type="entry name" value="Sig_transdc_His_kin-like_C"/>
</dbReference>
<dbReference type="Gene3D" id="1.10.287.130">
    <property type="match status" value="1"/>
</dbReference>
<dbReference type="AlphaFoldDB" id="S0FSK1"/>
<dbReference type="EC" id="2.7.13.3" evidence="3"/>
<evidence type="ECO:0000256" key="6">
    <source>
        <dbReference type="ARBA" id="ARBA00022679"/>
    </source>
</evidence>
<evidence type="ECO:0000256" key="7">
    <source>
        <dbReference type="ARBA" id="ARBA00022692"/>
    </source>
</evidence>
<reference evidence="18 19" key="1">
    <citation type="journal article" date="2013" name="Genome Announc.">
        <title>Draft Genome Sequence of the Cellulolytic, Mesophilic, Anaerobic Bacterium Clostridium termitidis Strain CT1112 (DSM 5398).</title>
        <authorList>
            <person name="Lal S."/>
            <person name="Ramachandran U."/>
            <person name="Zhang X."/>
            <person name="Munir R."/>
            <person name="Sparling R."/>
            <person name="Levin D.B."/>
        </authorList>
    </citation>
    <scope>NUCLEOTIDE SEQUENCE [LARGE SCALE GENOMIC DNA]</scope>
    <source>
        <strain evidence="18 19">CT1112</strain>
    </source>
</reference>
<dbReference type="InterPro" id="IPR003594">
    <property type="entry name" value="HATPase_dom"/>
</dbReference>
<evidence type="ECO:0000313" key="19">
    <source>
        <dbReference type="Proteomes" id="UP000014155"/>
    </source>
</evidence>
<dbReference type="InterPro" id="IPR036097">
    <property type="entry name" value="HisK_dim/P_sf"/>
</dbReference>
<evidence type="ECO:0000256" key="2">
    <source>
        <dbReference type="ARBA" id="ARBA00004651"/>
    </source>
</evidence>
<comment type="caution">
    <text evidence="18">The sequence shown here is derived from an EMBL/GenBank/DDBJ whole genome shotgun (WGS) entry which is preliminary data.</text>
</comment>
<keyword evidence="5" id="KW-0597">Phosphoprotein</keyword>
<dbReference type="Gene3D" id="6.10.340.10">
    <property type="match status" value="1"/>
</dbReference>
<dbReference type="InterPro" id="IPR003661">
    <property type="entry name" value="HisK_dim/P_dom"/>
</dbReference>
<gene>
    <name evidence="18" type="ORF">CTER_0703</name>
</gene>
<evidence type="ECO:0000256" key="13">
    <source>
        <dbReference type="ARBA" id="ARBA00023136"/>
    </source>
</evidence>
<name>S0FSK1_RUMCE</name>
<dbReference type="SMART" id="SM00304">
    <property type="entry name" value="HAMP"/>
    <property type="match status" value="1"/>
</dbReference>
<dbReference type="Pfam" id="PF00512">
    <property type="entry name" value="HisKA"/>
    <property type="match status" value="1"/>
</dbReference>
<dbReference type="GO" id="GO:0000155">
    <property type="term" value="F:phosphorelay sensor kinase activity"/>
    <property type="evidence" value="ECO:0007669"/>
    <property type="project" value="InterPro"/>
</dbReference>
<keyword evidence="13 15" id="KW-0472">Membrane</keyword>
<dbReference type="CDD" id="cd00082">
    <property type="entry name" value="HisKA"/>
    <property type="match status" value="1"/>
</dbReference>
<evidence type="ECO:0000313" key="18">
    <source>
        <dbReference type="EMBL" id="EMS73306.1"/>
    </source>
</evidence>
<evidence type="ECO:0000256" key="14">
    <source>
        <dbReference type="SAM" id="Coils"/>
    </source>
</evidence>
<comment type="subcellular location">
    <subcellularLocation>
        <location evidence="2">Cell membrane</location>
        <topology evidence="2">Multi-pass membrane protein</topology>
    </subcellularLocation>
</comment>
<keyword evidence="7 15" id="KW-0812">Transmembrane</keyword>
<dbReference type="SMART" id="SM00388">
    <property type="entry name" value="HisKA"/>
    <property type="match status" value="1"/>
</dbReference>
<dbReference type="GO" id="GO:0005886">
    <property type="term" value="C:plasma membrane"/>
    <property type="evidence" value="ECO:0007669"/>
    <property type="project" value="UniProtKB-SubCell"/>
</dbReference>
<dbReference type="InterPro" id="IPR003660">
    <property type="entry name" value="HAMP_dom"/>
</dbReference>
<keyword evidence="6" id="KW-0808">Transferase</keyword>
<dbReference type="CDD" id="cd06225">
    <property type="entry name" value="HAMP"/>
    <property type="match status" value="1"/>
</dbReference>
<dbReference type="PRINTS" id="PR00344">
    <property type="entry name" value="BCTRLSENSOR"/>
</dbReference>
<evidence type="ECO:0000256" key="12">
    <source>
        <dbReference type="ARBA" id="ARBA00023012"/>
    </source>
</evidence>
<dbReference type="InterPro" id="IPR005467">
    <property type="entry name" value="His_kinase_dom"/>
</dbReference>
<organism evidence="18 19">
    <name type="scientific">Ruminiclostridium cellobioparum subsp. termitidis CT1112</name>
    <dbReference type="NCBI Taxonomy" id="1195236"/>
    <lineage>
        <taxon>Bacteria</taxon>
        <taxon>Bacillati</taxon>
        <taxon>Bacillota</taxon>
        <taxon>Clostridia</taxon>
        <taxon>Eubacteriales</taxon>
        <taxon>Oscillospiraceae</taxon>
        <taxon>Ruminiclostridium</taxon>
    </lineage>
</organism>
<dbReference type="PANTHER" id="PTHR45528:SF1">
    <property type="entry name" value="SENSOR HISTIDINE KINASE CPXA"/>
    <property type="match status" value="1"/>
</dbReference>
<keyword evidence="9 18" id="KW-0418">Kinase</keyword>
<dbReference type="EMBL" id="AORV01000021">
    <property type="protein sequence ID" value="EMS73306.1"/>
    <property type="molecule type" value="Genomic_DNA"/>
</dbReference>
<dbReference type="eggNOG" id="COG5002">
    <property type="taxonomic scope" value="Bacteria"/>
</dbReference>
<dbReference type="PANTHER" id="PTHR45528">
    <property type="entry name" value="SENSOR HISTIDINE KINASE CPXA"/>
    <property type="match status" value="1"/>
</dbReference>
<dbReference type="SUPFAM" id="SSF55874">
    <property type="entry name" value="ATPase domain of HSP90 chaperone/DNA topoisomerase II/histidine kinase"/>
    <property type="match status" value="1"/>
</dbReference>
<sequence>MVNSLRTKLSMSYVIAAVIIVFLINALTNLFVVEHFREYVNENQQLRNKEIVATLAAQYKGNDNWNIDSVASIGESYLINGIIIKVKDINGKTLWDAKEHNNGMCQQIIEHMAANSNGIAGSKEAKYTEVPYSLYNNLNKVGVVEIGTYGPNYLNEHDKAFIDAFNNVLIGVGLFSLVFALILGWIMSRWLSSPISRVISAAKSISKGYYSERINRISNTTEINELTSTVNQLAESLEKQEALRKRLTGDVAHELRTPLATLQSHMEAMIDGIWEADAERLKSCHEEIVRISKMVGDLEKLTKYEGDKPVLDKELFDIAELAKRLIQNFESQFLNKGLNIEFIGDSTEINADRDKISQVIINLLSNALKYTPVGGLVKVVIKSDPNDVILAIKDNGPGIPGEDLPYIFERFYRADKSRNRLTGGSGIGLTISKAIVAAHGGSIGVQSSPDTGTEFTVTLPKLKA</sequence>
<feature type="domain" description="Histidine kinase" evidence="16">
    <location>
        <begin position="250"/>
        <end position="463"/>
    </location>
</feature>
<dbReference type="SUPFAM" id="SSF158472">
    <property type="entry name" value="HAMP domain-like"/>
    <property type="match status" value="1"/>
</dbReference>
<evidence type="ECO:0000256" key="3">
    <source>
        <dbReference type="ARBA" id="ARBA00012438"/>
    </source>
</evidence>
<keyword evidence="4" id="KW-1003">Cell membrane</keyword>
<dbReference type="Pfam" id="PF02518">
    <property type="entry name" value="HATPase_c"/>
    <property type="match status" value="1"/>
</dbReference>
<evidence type="ECO:0000256" key="10">
    <source>
        <dbReference type="ARBA" id="ARBA00022840"/>
    </source>
</evidence>
<feature type="domain" description="HAMP" evidence="17">
    <location>
        <begin position="189"/>
        <end position="242"/>
    </location>
</feature>
<dbReference type="CDD" id="cd00075">
    <property type="entry name" value="HATPase"/>
    <property type="match status" value="1"/>
</dbReference>